<name>A0A8S9ISJ9_BRACR</name>
<comment type="caution">
    <text evidence="1">The sequence shown here is derived from an EMBL/GenBank/DDBJ whole genome shotgun (WGS) entry which is preliminary data.</text>
</comment>
<dbReference type="AlphaFoldDB" id="A0A8S9ISJ9"/>
<reference evidence="1" key="1">
    <citation type="submission" date="2019-12" db="EMBL/GenBank/DDBJ databases">
        <title>Genome sequencing and annotation of Brassica cretica.</title>
        <authorList>
            <person name="Studholme D.J."/>
            <person name="Sarris P.F."/>
        </authorList>
    </citation>
    <scope>NUCLEOTIDE SEQUENCE</scope>
    <source>
        <strain evidence="1">PFS-102/07</strain>
        <tissue evidence="1">Leaf</tissue>
    </source>
</reference>
<organism evidence="1">
    <name type="scientific">Brassica cretica</name>
    <name type="common">Mustard</name>
    <dbReference type="NCBI Taxonomy" id="69181"/>
    <lineage>
        <taxon>Eukaryota</taxon>
        <taxon>Viridiplantae</taxon>
        <taxon>Streptophyta</taxon>
        <taxon>Embryophyta</taxon>
        <taxon>Tracheophyta</taxon>
        <taxon>Spermatophyta</taxon>
        <taxon>Magnoliopsida</taxon>
        <taxon>eudicotyledons</taxon>
        <taxon>Gunneridae</taxon>
        <taxon>Pentapetalae</taxon>
        <taxon>rosids</taxon>
        <taxon>malvids</taxon>
        <taxon>Brassicales</taxon>
        <taxon>Brassicaceae</taxon>
        <taxon>Brassiceae</taxon>
        <taxon>Brassica</taxon>
    </lineage>
</organism>
<evidence type="ECO:0000313" key="1">
    <source>
        <dbReference type="EMBL" id="KAF2572383.1"/>
    </source>
</evidence>
<proteinExistence type="predicted"/>
<sequence length="105" mass="11742">MRRRRAIMNFEIILRFEVSGTHDLGLYMLRLFPIFFTSKPTISLLQRSAPSDPSVVDKARLKRKVDSSASHFDSSSNPCEESDYNLMAPLPLTYAPAAPTLIGPA</sequence>
<protein>
    <submittedName>
        <fullName evidence="1">Uncharacterized protein</fullName>
    </submittedName>
</protein>
<gene>
    <name evidence="1" type="ORF">F2Q70_00005131</name>
</gene>
<accession>A0A8S9ISJ9</accession>
<dbReference type="EMBL" id="QGKY02001015">
    <property type="protein sequence ID" value="KAF2572383.1"/>
    <property type="molecule type" value="Genomic_DNA"/>
</dbReference>